<comment type="caution">
    <text evidence="1">The sequence shown here is derived from an EMBL/GenBank/DDBJ whole genome shotgun (WGS) entry which is preliminary data.</text>
</comment>
<dbReference type="EMBL" id="ABGD02000005">
    <property type="protein sequence ID" value="EDS12902.1"/>
    <property type="molecule type" value="Genomic_DNA"/>
</dbReference>
<evidence type="ECO:0000313" key="2">
    <source>
        <dbReference type="Proteomes" id="UP000003803"/>
    </source>
</evidence>
<gene>
    <name evidence="1" type="ORF">ANACOL_00455</name>
</gene>
<protein>
    <submittedName>
        <fullName evidence="1">Uncharacterized protein</fullName>
    </submittedName>
</protein>
<keyword evidence="2" id="KW-1185">Reference proteome</keyword>
<reference evidence="1" key="2">
    <citation type="submission" date="2013-09" db="EMBL/GenBank/DDBJ databases">
        <title>Draft genome sequence of Anaerotruncus colihominis(DSM 17241).</title>
        <authorList>
            <person name="Sudarsanam P."/>
            <person name="Ley R."/>
            <person name="Guruge J."/>
            <person name="Turnbaugh P.J."/>
            <person name="Mahowald M."/>
            <person name="Liep D."/>
            <person name="Gordon J."/>
        </authorList>
    </citation>
    <scope>NUCLEOTIDE SEQUENCE</scope>
    <source>
        <strain evidence="1">DSM 17241</strain>
    </source>
</reference>
<dbReference type="HOGENOM" id="CLU_3094909_0_0_9"/>
<dbReference type="Proteomes" id="UP000003803">
    <property type="component" value="Unassembled WGS sequence"/>
</dbReference>
<name>B0P6S7_9FIRM</name>
<organism evidence="1 2">
    <name type="scientific">Anaerotruncus colihominis DSM 17241</name>
    <dbReference type="NCBI Taxonomy" id="445972"/>
    <lineage>
        <taxon>Bacteria</taxon>
        <taxon>Bacillati</taxon>
        <taxon>Bacillota</taxon>
        <taxon>Clostridia</taxon>
        <taxon>Eubacteriales</taxon>
        <taxon>Oscillospiraceae</taxon>
        <taxon>Anaerotruncus</taxon>
    </lineage>
</organism>
<evidence type="ECO:0000313" key="1">
    <source>
        <dbReference type="EMBL" id="EDS12902.1"/>
    </source>
</evidence>
<sequence length="51" mass="5830">MPFFSPAAFFKRRAKTFDRRGVKTDYEAPAPLFAAQPAKNRGLPRCSRRSL</sequence>
<dbReference type="AlphaFoldDB" id="B0P6S7"/>
<reference evidence="1" key="1">
    <citation type="submission" date="2007-11" db="EMBL/GenBank/DDBJ databases">
        <authorList>
            <person name="Fulton L."/>
            <person name="Clifton S."/>
            <person name="Fulton B."/>
            <person name="Xu J."/>
            <person name="Minx P."/>
            <person name="Pepin K.H."/>
            <person name="Johnson M."/>
            <person name="Thiruvilangam P."/>
            <person name="Bhonagiri V."/>
            <person name="Nash W.E."/>
            <person name="Mardis E.R."/>
            <person name="Wilson R.K."/>
        </authorList>
    </citation>
    <scope>NUCLEOTIDE SEQUENCE [LARGE SCALE GENOMIC DNA]</scope>
    <source>
        <strain evidence="1">DSM 17241</strain>
    </source>
</reference>
<accession>B0P6S7</accession>
<proteinExistence type="predicted"/>